<dbReference type="EMBL" id="JAOCAE010000006">
    <property type="protein sequence ID" value="MDH1236497.1"/>
    <property type="molecule type" value="Genomic_DNA"/>
</dbReference>
<evidence type="ECO:0000313" key="2">
    <source>
        <dbReference type="Proteomes" id="UP001158500"/>
    </source>
</evidence>
<protein>
    <submittedName>
        <fullName evidence="1">Uncharacterized protein</fullName>
    </submittedName>
</protein>
<comment type="caution">
    <text evidence="1">The sequence shown here is derived from an EMBL/GenBank/DDBJ whole genome shotgun (WGS) entry which is preliminary data.</text>
</comment>
<name>A0AA42PA37_STUST</name>
<organism evidence="1 2">
    <name type="scientific">Stutzerimonas stutzeri</name>
    <name type="common">Pseudomonas stutzeri</name>
    <dbReference type="NCBI Taxonomy" id="316"/>
    <lineage>
        <taxon>Bacteria</taxon>
        <taxon>Pseudomonadati</taxon>
        <taxon>Pseudomonadota</taxon>
        <taxon>Gammaproteobacteria</taxon>
        <taxon>Pseudomonadales</taxon>
        <taxon>Pseudomonadaceae</taxon>
        <taxon>Stutzerimonas</taxon>
    </lineage>
</organism>
<gene>
    <name evidence="1" type="ORF">N5C32_10650</name>
</gene>
<proteinExistence type="predicted"/>
<accession>A0AA42PA37</accession>
<dbReference type="Proteomes" id="UP001158500">
    <property type="component" value="Unassembled WGS sequence"/>
</dbReference>
<evidence type="ECO:0000313" key="1">
    <source>
        <dbReference type="EMBL" id="MDH1236497.1"/>
    </source>
</evidence>
<reference evidence="1" key="1">
    <citation type="submission" date="2022-09" db="EMBL/GenBank/DDBJ databases">
        <title>Intensive care unit water sources are persistently colonized with multi-drug resistant bacteria and are the site of extensive horizontal gene transfer of antibiotic resistance genes.</title>
        <authorList>
            <person name="Diorio-Toth L."/>
        </authorList>
    </citation>
    <scope>NUCLEOTIDE SEQUENCE</scope>
    <source>
        <strain evidence="1">GD03947</strain>
    </source>
</reference>
<dbReference type="AlphaFoldDB" id="A0AA42PA37"/>
<sequence>MGYTHYFEQMKPAEPVVWLAICEDFYKMAATALLSQPLPIQRDDNKGGPPIVDARYIIFNGIGNDGHETMVLQRDGKEFQCCKTARKPYDRVVTALLILADFHSPNTWLITSDGEPDDWQEGLELARTVRPECNLPSEILPFLPI</sequence>
<dbReference type="RefSeq" id="WP_279641409.1">
    <property type="nucleotide sequence ID" value="NZ_JAOCAE010000006.1"/>
</dbReference>